<name>A0A9X1DCP9_9SPHN</name>
<feature type="domain" description="MobA/MobL protein" evidence="4">
    <location>
        <begin position="158"/>
        <end position="333"/>
    </location>
</feature>
<evidence type="ECO:0000256" key="1">
    <source>
        <dbReference type="ARBA" id="ARBA00010873"/>
    </source>
</evidence>
<evidence type="ECO:0000256" key="3">
    <source>
        <dbReference type="SAM" id="MobiDB-lite"/>
    </source>
</evidence>
<comment type="similarity">
    <text evidence="1">Belongs to the MobA/MobL family.</text>
</comment>
<sequence length="406" mass="46893">MASYLQPTAVNIINAPSAAIEQDRYIDRAAAVAIQPDGTKALITNIDRDPEKREEFWRLVEEHERSAKRERMTVRFADDPEFWRAIVAVEDCPPVLRQFYRDGDHDTSITFDVDNCKAIRAYLKKRPGWNEKEKKPKGMSKADWAARPQPQATFHDGRDGRTQYRVVGELPAELDAQQCTMVLRELCREFEKRKLPFVAVVHAPDAHNHDANWHFHLIFYDRPCRRVRAAEIETLRRAGVDVGDYKEGDWDFSVRVPVPNRKDRWNYPLRRAKDRAVIHDDYVITLRRSLARVTNQALAKAGIARRIDPGTYEDMKIDVEPQEHLGTTNAGLEGRGISTSAGIRNEEKQNRYFRREIDKRRAAARAEAAVRVRECRGRFRAAHYNAALLKVAANLRLAIELEYQLI</sequence>
<organism evidence="5 6">
    <name type="scientific">Sphingobium nicotianae</name>
    <dbReference type="NCBI Taxonomy" id="2782607"/>
    <lineage>
        <taxon>Bacteria</taxon>
        <taxon>Pseudomonadati</taxon>
        <taxon>Pseudomonadota</taxon>
        <taxon>Alphaproteobacteria</taxon>
        <taxon>Sphingomonadales</taxon>
        <taxon>Sphingomonadaceae</taxon>
        <taxon>Sphingobium</taxon>
    </lineage>
</organism>
<gene>
    <name evidence="5" type="ORF">KK488_10950</name>
</gene>
<evidence type="ECO:0000313" key="5">
    <source>
        <dbReference type="EMBL" id="MBT2187464.1"/>
    </source>
</evidence>
<keyword evidence="6" id="KW-1185">Reference proteome</keyword>
<protein>
    <submittedName>
        <fullName evidence="5">MobA/MobL family protein</fullName>
    </submittedName>
</protein>
<dbReference type="Gene3D" id="3.30.930.30">
    <property type="match status" value="1"/>
</dbReference>
<reference evidence="5" key="1">
    <citation type="submission" date="2021-05" db="EMBL/GenBank/DDBJ databases">
        <title>Genome of Sphingobium sp. strain.</title>
        <authorList>
            <person name="Fan R."/>
        </authorList>
    </citation>
    <scope>NUCLEOTIDE SEQUENCE</scope>
    <source>
        <strain evidence="5">H33</strain>
    </source>
</reference>
<evidence type="ECO:0000256" key="2">
    <source>
        <dbReference type="ARBA" id="ARBA00022971"/>
    </source>
</evidence>
<evidence type="ECO:0000313" key="6">
    <source>
        <dbReference type="Proteomes" id="UP001138757"/>
    </source>
</evidence>
<dbReference type="Pfam" id="PF03389">
    <property type="entry name" value="MobA_MobL"/>
    <property type="match status" value="1"/>
</dbReference>
<dbReference type="EMBL" id="JAHGAW010000006">
    <property type="protein sequence ID" value="MBT2187464.1"/>
    <property type="molecule type" value="Genomic_DNA"/>
</dbReference>
<accession>A0A9X1DCP9</accession>
<keyword evidence="2" id="KW-0184">Conjugation</keyword>
<dbReference type="Proteomes" id="UP001138757">
    <property type="component" value="Unassembled WGS sequence"/>
</dbReference>
<proteinExistence type="inferred from homology"/>
<dbReference type="InterPro" id="IPR005053">
    <property type="entry name" value="MobA_MobL"/>
</dbReference>
<dbReference type="RefSeq" id="WP_214623407.1">
    <property type="nucleotide sequence ID" value="NZ_JAHGAW010000006.1"/>
</dbReference>
<evidence type="ECO:0000259" key="4">
    <source>
        <dbReference type="Pfam" id="PF03389"/>
    </source>
</evidence>
<comment type="caution">
    <text evidence="5">The sequence shown here is derived from an EMBL/GenBank/DDBJ whole genome shotgun (WGS) entry which is preliminary data.</text>
</comment>
<feature type="region of interest" description="Disordered" evidence="3">
    <location>
        <begin position="130"/>
        <end position="158"/>
    </location>
</feature>
<dbReference type="AlphaFoldDB" id="A0A9X1DCP9"/>